<evidence type="ECO:0000313" key="3">
    <source>
        <dbReference type="EMBL" id="EOL41839.1"/>
    </source>
</evidence>
<protein>
    <recommendedName>
        <fullName evidence="2">Alpha/beta hydrolase fold-3 domain-containing protein</fullName>
    </recommendedName>
</protein>
<dbReference type="EMBL" id="AJAT01000018">
    <property type="protein sequence ID" value="EOL41839.1"/>
    <property type="molecule type" value="Genomic_DNA"/>
</dbReference>
<dbReference type="AlphaFoldDB" id="R3TK77"/>
<dbReference type="InterPro" id="IPR050300">
    <property type="entry name" value="GDXG_lipolytic_enzyme"/>
</dbReference>
<keyword evidence="4" id="KW-1185">Reference proteome</keyword>
<dbReference type="GO" id="GO:0016787">
    <property type="term" value="F:hydrolase activity"/>
    <property type="evidence" value="ECO:0007669"/>
    <property type="project" value="UniProtKB-KW"/>
</dbReference>
<organism evidence="3 4">
    <name type="scientific">Enterococcus phoeniculicola ATCC BAA-412</name>
    <dbReference type="NCBI Taxonomy" id="1158610"/>
    <lineage>
        <taxon>Bacteria</taxon>
        <taxon>Bacillati</taxon>
        <taxon>Bacillota</taxon>
        <taxon>Bacilli</taxon>
        <taxon>Lactobacillales</taxon>
        <taxon>Enterococcaceae</taxon>
        <taxon>Enterococcus</taxon>
    </lineage>
</organism>
<reference evidence="3 4" key="1">
    <citation type="submission" date="2013-02" db="EMBL/GenBank/DDBJ databases">
        <title>The Genome Sequence of Enterococcus phoeniculicola BAA-412.</title>
        <authorList>
            <consortium name="The Broad Institute Genome Sequencing Platform"/>
            <consortium name="The Broad Institute Genome Sequencing Center for Infectious Disease"/>
            <person name="Earl A.M."/>
            <person name="Gilmore M.S."/>
            <person name="Lebreton F."/>
            <person name="Walker B."/>
            <person name="Young S.K."/>
            <person name="Zeng Q."/>
            <person name="Gargeya S."/>
            <person name="Fitzgerald M."/>
            <person name="Haas B."/>
            <person name="Abouelleil A."/>
            <person name="Alvarado L."/>
            <person name="Arachchi H.M."/>
            <person name="Berlin A.M."/>
            <person name="Chapman S.B."/>
            <person name="Dewar J."/>
            <person name="Goldberg J."/>
            <person name="Griggs A."/>
            <person name="Gujja S."/>
            <person name="Hansen M."/>
            <person name="Howarth C."/>
            <person name="Imamovic A."/>
            <person name="Larimer J."/>
            <person name="McCowan C."/>
            <person name="Murphy C."/>
            <person name="Neiman D."/>
            <person name="Pearson M."/>
            <person name="Priest M."/>
            <person name="Roberts A."/>
            <person name="Saif S."/>
            <person name="Shea T."/>
            <person name="Sisk P."/>
            <person name="Sykes S."/>
            <person name="Wortman J."/>
            <person name="Nusbaum C."/>
            <person name="Birren B."/>
        </authorList>
    </citation>
    <scope>NUCLEOTIDE SEQUENCE [LARGE SCALE GENOMIC DNA]</scope>
    <source>
        <strain evidence="3 4">ATCC BAA-412</strain>
    </source>
</reference>
<dbReference type="InterPro" id="IPR013094">
    <property type="entry name" value="AB_hydrolase_3"/>
</dbReference>
<dbReference type="PATRIC" id="fig|1158610.3.peg.3398"/>
<dbReference type="PANTHER" id="PTHR48081">
    <property type="entry name" value="AB HYDROLASE SUPERFAMILY PROTEIN C4A8.06C"/>
    <property type="match status" value="1"/>
</dbReference>
<dbReference type="STRING" id="154621.RV11_GL001384"/>
<keyword evidence="1" id="KW-0378">Hydrolase</keyword>
<accession>R3TK77</accession>
<evidence type="ECO:0000256" key="1">
    <source>
        <dbReference type="ARBA" id="ARBA00022801"/>
    </source>
</evidence>
<dbReference type="SUPFAM" id="SSF53474">
    <property type="entry name" value="alpha/beta-Hydrolases"/>
    <property type="match status" value="1"/>
</dbReference>
<dbReference type="Pfam" id="PF07859">
    <property type="entry name" value="Abhydrolase_3"/>
    <property type="match status" value="1"/>
</dbReference>
<evidence type="ECO:0000313" key="4">
    <source>
        <dbReference type="Proteomes" id="UP000013785"/>
    </source>
</evidence>
<dbReference type="Gene3D" id="3.40.50.1820">
    <property type="entry name" value="alpha/beta hydrolase"/>
    <property type="match status" value="1"/>
</dbReference>
<dbReference type="RefSeq" id="WP_010770034.1">
    <property type="nucleotide sequence ID" value="NZ_ASWE01000001.1"/>
</dbReference>
<dbReference type="eggNOG" id="COG0657">
    <property type="taxonomic scope" value="Bacteria"/>
</dbReference>
<sequence length="267" mass="30590">MKTAIQLSSGAKGTLISKPSDVGYLLYFHGGGFIYGSKNDLPESLVTIFQKQKFSILALDYLLAPNSSLSEIIQSTFDNFLELKDTVIKDSPFSFCGRSAGGYLMLALTKKLIENKQALPEKLINFYGYTDLEFIQTQREISNYSVTPDMIQSINLKEQTWDDPLFQRYLLYIYGVQNQKLTDYYQISADQKEALAISPEILAQFPPTFSTASTTDMEVPFRYSKRLKNIPHSQFRAVYDLPHDFLKETENEQVRTLMTELESWLKK</sequence>
<feature type="domain" description="Alpha/beta hydrolase fold-3" evidence="2">
    <location>
        <begin position="25"/>
        <end position="165"/>
    </location>
</feature>
<comment type="caution">
    <text evidence="3">The sequence shown here is derived from an EMBL/GenBank/DDBJ whole genome shotgun (WGS) entry which is preliminary data.</text>
</comment>
<dbReference type="Proteomes" id="UP000013785">
    <property type="component" value="Unassembled WGS sequence"/>
</dbReference>
<dbReference type="HOGENOM" id="CLU_012494_4_5_9"/>
<name>R3TK77_9ENTE</name>
<proteinExistence type="predicted"/>
<dbReference type="InterPro" id="IPR029058">
    <property type="entry name" value="AB_hydrolase_fold"/>
</dbReference>
<evidence type="ECO:0000259" key="2">
    <source>
        <dbReference type="Pfam" id="PF07859"/>
    </source>
</evidence>
<gene>
    <name evidence="3" type="ORF">UC3_03404</name>
</gene>
<dbReference type="OrthoDB" id="9815425at2"/>